<dbReference type="EMBL" id="RIAR02000001">
    <property type="protein sequence ID" value="NSL91115.1"/>
    <property type="molecule type" value="Genomic_DNA"/>
</dbReference>
<dbReference type="Gene3D" id="2.160.20.120">
    <property type="match status" value="1"/>
</dbReference>
<dbReference type="Proteomes" id="UP000281028">
    <property type="component" value="Unassembled WGS sequence"/>
</dbReference>
<proteinExistence type="predicted"/>
<dbReference type="Pfam" id="PF10988">
    <property type="entry name" value="DUF2807"/>
    <property type="match status" value="1"/>
</dbReference>
<dbReference type="AlphaFoldDB" id="A0A3S1DT07"/>
<evidence type="ECO:0000313" key="1">
    <source>
        <dbReference type="EMBL" id="NSL91115.1"/>
    </source>
</evidence>
<dbReference type="PANTHER" id="PTHR39200">
    <property type="entry name" value="HYPOTHETICAL EXPORTED PROTEIN"/>
    <property type="match status" value="1"/>
</dbReference>
<comment type="caution">
    <text evidence="1">The sequence shown here is derived from an EMBL/GenBank/DDBJ whole genome shotgun (WGS) entry which is preliminary data.</text>
</comment>
<keyword evidence="2" id="KW-1185">Reference proteome</keyword>
<gene>
    <name evidence="1" type="ORF">ECE50_030105</name>
</gene>
<accession>A0A3S1DT07</accession>
<organism evidence="1 2">
    <name type="scientific">Chitinophaga solisilvae</name>
    <dbReference type="NCBI Taxonomy" id="1233460"/>
    <lineage>
        <taxon>Bacteria</taxon>
        <taxon>Pseudomonadati</taxon>
        <taxon>Bacteroidota</taxon>
        <taxon>Chitinophagia</taxon>
        <taxon>Chitinophagales</taxon>
        <taxon>Chitinophagaceae</taxon>
        <taxon>Chitinophaga</taxon>
    </lineage>
</organism>
<dbReference type="InterPro" id="IPR021255">
    <property type="entry name" value="DUF2807"/>
</dbReference>
<name>A0A3S1DT07_9BACT</name>
<dbReference type="PANTHER" id="PTHR39200:SF1">
    <property type="entry name" value="AUTO-TRANSPORTER ADHESIN HEAD GIN DOMAIN-CONTAINING PROTEIN-RELATED"/>
    <property type="match status" value="1"/>
</dbReference>
<sequence>MNKIVKYVLTALPVAMVAGLLMSFVWAGDFERVKGNGKVVSENRTAGNFKDISTSAVYNLVVQQGSTNSIRVEAEENLQQYIETVVKGNGLEIRTKRGYNLNPTKDVTVYVTTKEVGNLSASGACNITGQGQLKGDNMSLDLSGATRADLHITAKKLDVGMSGASKVNLKGVIGEVKYEASGSSQIYADELQSQQVVVEMSGAGDARVFAEKKLDVQVSGVAKVKYKGEPSITKSVSGMGRISKL</sequence>
<dbReference type="RefSeq" id="WP_127034550.1">
    <property type="nucleotide sequence ID" value="NZ_JAABOK010000010.1"/>
</dbReference>
<protein>
    <submittedName>
        <fullName evidence="1">DUF2807 domain-containing protein</fullName>
    </submittedName>
</protein>
<evidence type="ECO:0000313" key="2">
    <source>
        <dbReference type="Proteomes" id="UP000281028"/>
    </source>
</evidence>
<dbReference type="OrthoDB" id="5585143at2"/>
<reference evidence="1" key="1">
    <citation type="submission" date="2020-05" db="EMBL/GenBank/DDBJ databases">
        <title>Chitinophaga laudate sp. nov., isolated from a tropical peat swamp.</title>
        <authorList>
            <person name="Goh C.B.S."/>
            <person name="Lee M.S."/>
            <person name="Parimannan S."/>
            <person name="Pasbakhsh P."/>
            <person name="Yule C.M."/>
            <person name="Rajandas H."/>
            <person name="Loke S."/>
            <person name="Croft L."/>
            <person name="Tan J.B.L."/>
        </authorList>
    </citation>
    <scope>NUCLEOTIDE SEQUENCE</scope>
    <source>
        <strain evidence="1">Mgbs1</strain>
    </source>
</reference>